<protein>
    <recommendedName>
        <fullName evidence="6">Alpha-L-rhamnosidase six-hairpin glycosidase domain-containing protein</fullName>
    </recommendedName>
</protein>
<dbReference type="InterPro" id="IPR012341">
    <property type="entry name" value="6hp_glycosidase-like_sf"/>
</dbReference>
<feature type="chain" id="PRO_5009890626" description="Alpha-L-rhamnosidase six-hairpin glycosidase domain-containing protein" evidence="1">
    <location>
        <begin position="18"/>
        <end position="661"/>
    </location>
</feature>
<dbReference type="SUPFAM" id="SSF48208">
    <property type="entry name" value="Six-hairpin glycosidases"/>
    <property type="match status" value="1"/>
</dbReference>
<dbReference type="InterPro" id="IPR035398">
    <property type="entry name" value="Bac_rhamnosid_C"/>
</dbReference>
<dbReference type="Pfam" id="PF17389">
    <property type="entry name" value="Bac_rhamnosid6H"/>
    <property type="match status" value="1"/>
</dbReference>
<name>A0A1M2VMJ4_TRAPU</name>
<dbReference type="Gene3D" id="2.60.420.10">
    <property type="entry name" value="Maltose phosphorylase, domain 3"/>
    <property type="match status" value="1"/>
</dbReference>
<sequence>MLFWLLSCLYALVTVRASAPAGPWDAFNFAPKSRTVYPTAVKVTHGGVRNAHALVAKGEATLSGNGSWIALDFGVEVGGLVSLNFGKASSRSSIALSFTESPMFISPLTSDDSSFPSTNMSFDGVLHVPAPLPTGFWTQPAAMLRGGYRYLTIVSTSDELVTLSNVSCAISFAPHFPDLRDYSGYFFASDPEFHDKNFLTKLWYAGAYTVQTNTVPLNTGRQVPFVQSPGWLNNATLGVAGPIIVDGAKRDRAVWPGDMGIAVPTQFVSTNDLIPTRNALSTMFAAIDPVTGALPESGPPLSQLGSDTYHAWTLIGTHNYYIYSGDADWLQTVWANYTKAVAFLEGKVDSSGLMNVTGLRDWARLGGGGHNSEGNALLFQVLVTAADLASHVNASSLSSAWSTNATALKQRFNEVFWLPSAGLYRDNDTTTLCPQDANSMAVLFNLTATPEQVASVSEGLTKNWNDLGPVAPELPDTISPFISGLELQAHFAAGNDARAMDLLRREWGYMLYTNLSVQSTLLEGFTANGSLSYRSYRGYNYDPSYTSHAHGWSSGPTSALTYYVLGLTVTSPQGRTWSVAPHTSGLSAAEGGFTTPLGWYGVKWSLKNRSFTLNIDVPEGTTGSVKLPFAGKAIVNGKVTKMEKGDVLQLGGGQHAILVSK</sequence>
<proteinExistence type="predicted"/>
<dbReference type="PANTHER" id="PTHR34987">
    <property type="entry name" value="C, PUTATIVE (AFU_ORTHOLOGUE AFUA_3G02880)-RELATED"/>
    <property type="match status" value="1"/>
</dbReference>
<dbReference type="Pfam" id="PF17390">
    <property type="entry name" value="Bac_rhamnosid_C"/>
    <property type="match status" value="1"/>
</dbReference>
<dbReference type="Proteomes" id="UP000184267">
    <property type="component" value="Unassembled WGS sequence"/>
</dbReference>
<dbReference type="GO" id="GO:0005975">
    <property type="term" value="P:carbohydrate metabolic process"/>
    <property type="evidence" value="ECO:0007669"/>
    <property type="project" value="InterPro"/>
</dbReference>
<feature type="domain" description="Alpha-L-rhamnosidase six-hairpin glycosidase" evidence="2">
    <location>
        <begin position="243"/>
        <end position="463"/>
    </location>
</feature>
<dbReference type="Gene3D" id="1.50.10.10">
    <property type="match status" value="1"/>
</dbReference>
<gene>
    <name evidence="4" type="ORF">TRAPUB_372</name>
</gene>
<dbReference type="OMA" id="IMYNTQN"/>
<dbReference type="InterPro" id="IPR008928">
    <property type="entry name" value="6-hairpin_glycosidase_sf"/>
</dbReference>
<comment type="caution">
    <text evidence="4">The sequence shown here is derived from an EMBL/GenBank/DDBJ whole genome shotgun (WGS) entry which is preliminary data.</text>
</comment>
<dbReference type="OrthoDB" id="10036721at2759"/>
<dbReference type="EMBL" id="MNAD01001018">
    <property type="protein sequence ID" value="OJT08762.1"/>
    <property type="molecule type" value="Genomic_DNA"/>
</dbReference>
<dbReference type="PANTHER" id="PTHR34987:SF5">
    <property type="entry name" value="ALPHA-RHAMNOSIDASE"/>
    <property type="match status" value="1"/>
</dbReference>
<dbReference type="AlphaFoldDB" id="A0A1M2VMJ4"/>
<accession>A0A1M2VMJ4</accession>
<evidence type="ECO:0000313" key="5">
    <source>
        <dbReference type="Proteomes" id="UP000184267"/>
    </source>
</evidence>
<dbReference type="STRING" id="154538.A0A1M2VMJ4"/>
<keyword evidence="1" id="KW-0732">Signal</keyword>
<feature type="domain" description="Alpha-L-rhamnosidase C-terminal" evidence="3">
    <location>
        <begin position="575"/>
        <end position="637"/>
    </location>
</feature>
<feature type="signal peptide" evidence="1">
    <location>
        <begin position="1"/>
        <end position="17"/>
    </location>
</feature>
<organism evidence="4 5">
    <name type="scientific">Trametes pubescens</name>
    <name type="common">White-rot fungus</name>
    <dbReference type="NCBI Taxonomy" id="154538"/>
    <lineage>
        <taxon>Eukaryota</taxon>
        <taxon>Fungi</taxon>
        <taxon>Dikarya</taxon>
        <taxon>Basidiomycota</taxon>
        <taxon>Agaricomycotina</taxon>
        <taxon>Agaricomycetes</taxon>
        <taxon>Polyporales</taxon>
        <taxon>Polyporaceae</taxon>
        <taxon>Trametes</taxon>
    </lineage>
</organism>
<evidence type="ECO:0008006" key="6">
    <source>
        <dbReference type="Google" id="ProtNLM"/>
    </source>
</evidence>
<dbReference type="InterPro" id="IPR035396">
    <property type="entry name" value="Bac_rhamnosid6H"/>
</dbReference>
<evidence type="ECO:0000313" key="4">
    <source>
        <dbReference type="EMBL" id="OJT08762.1"/>
    </source>
</evidence>
<dbReference type="GO" id="GO:0003824">
    <property type="term" value="F:catalytic activity"/>
    <property type="evidence" value="ECO:0007669"/>
    <property type="project" value="UniProtKB-ARBA"/>
</dbReference>
<evidence type="ECO:0000256" key="1">
    <source>
        <dbReference type="SAM" id="SignalP"/>
    </source>
</evidence>
<keyword evidence="5" id="KW-1185">Reference proteome</keyword>
<evidence type="ECO:0000259" key="2">
    <source>
        <dbReference type="Pfam" id="PF17389"/>
    </source>
</evidence>
<reference evidence="4 5" key="1">
    <citation type="submission" date="2016-10" db="EMBL/GenBank/DDBJ databases">
        <title>Genome sequence of the basidiomycete white-rot fungus Trametes pubescens.</title>
        <authorList>
            <person name="Makela M.R."/>
            <person name="Granchi Z."/>
            <person name="Peng M."/>
            <person name="De Vries R.P."/>
            <person name="Grigoriev I."/>
            <person name="Riley R."/>
            <person name="Hilden K."/>
        </authorList>
    </citation>
    <scope>NUCLEOTIDE SEQUENCE [LARGE SCALE GENOMIC DNA]</scope>
    <source>
        <strain evidence="4 5">FBCC735</strain>
    </source>
</reference>
<evidence type="ECO:0000259" key="3">
    <source>
        <dbReference type="Pfam" id="PF17390"/>
    </source>
</evidence>